<evidence type="ECO:0000313" key="5">
    <source>
        <dbReference type="EMBL" id="MFD3001556.1"/>
    </source>
</evidence>
<evidence type="ECO:0000256" key="4">
    <source>
        <dbReference type="SAM" id="Phobius"/>
    </source>
</evidence>
<reference evidence="6" key="1">
    <citation type="journal article" date="2019" name="Int. J. Syst. Evol. Microbiol.">
        <title>The Global Catalogue of Microorganisms (GCM) 10K type strain sequencing project: providing services to taxonomists for standard genome sequencing and annotation.</title>
        <authorList>
            <consortium name="The Broad Institute Genomics Platform"/>
            <consortium name="The Broad Institute Genome Sequencing Center for Infectious Disease"/>
            <person name="Wu L."/>
            <person name="Ma J."/>
        </authorList>
    </citation>
    <scope>NUCLEOTIDE SEQUENCE [LARGE SCALE GENOMIC DNA]</scope>
    <source>
        <strain evidence="6">KCTC 23984</strain>
    </source>
</reference>
<accession>A0ABW6BWC8</accession>
<organism evidence="5 6">
    <name type="scientific">Pontibacter toksunensis</name>
    <dbReference type="NCBI Taxonomy" id="1332631"/>
    <lineage>
        <taxon>Bacteria</taxon>
        <taxon>Pseudomonadati</taxon>
        <taxon>Bacteroidota</taxon>
        <taxon>Cytophagia</taxon>
        <taxon>Cytophagales</taxon>
        <taxon>Hymenobacteraceae</taxon>
        <taxon>Pontibacter</taxon>
    </lineage>
</organism>
<evidence type="ECO:0000313" key="6">
    <source>
        <dbReference type="Proteomes" id="UP001597641"/>
    </source>
</evidence>
<dbReference type="Gene3D" id="1.10.287.470">
    <property type="entry name" value="Helix hairpin bin"/>
    <property type="match status" value="1"/>
</dbReference>
<protein>
    <submittedName>
        <fullName evidence="5">Efflux RND transporter periplasmic adaptor subunit</fullName>
    </submittedName>
</protein>
<dbReference type="InterPro" id="IPR050465">
    <property type="entry name" value="UPF0194_transport"/>
</dbReference>
<keyword evidence="2 3" id="KW-0175">Coiled coil</keyword>
<dbReference type="EMBL" id="JBHUOX010000010">
    <property type="protein sequence ID" value="MFD3001556.1"/>
    <property type="molecule type" value="Genomic_DNA"/>
</dbReference>
<proteinExistence type="predicted"/>
<evidence type="ECO:0000256" key="3">
    <source>
        <dbReference type="SAM" id="Coils"/>
    </source>
</evidence>
<dbReference type="PANTHER" id="PTHR32347">
    <property type="entry name" value="EFFLUX SYSTEM COMPONENT YKNX-RELATED"/>
    <property type="match status" value="1"/>
</dbReference>
<comment type="subcellular location">
    <subcellularLocation>
        <location evidence="1">Cell envelope</location>
    </subcellularLocation>
</comment>
<feature type="transmembrane region" description="Helical" evidence="4">
    <location>
        <begin position="21"/>
        <end position="39"/>
    </location>
</feature>
<keyword evidence="4" id="KW-0812">Transmembrane</keyword>
<gene>
    <name evidence="5" type="ORF">ACFS7Z_14390</name>
</gene>
<sequence length="415" mass="45990">MDRELSATTKQAHKRKRLWQIGVAVAIVAAAIYGFNTLISPSLNRSEIRTATVERGPVVATLTATGVVVPELEQAITSPIQARIEQVVRTSGEEVKPGDQVLLLDRSFTQLAYDKLKDEQEMNQHKRVQLRLQLQKKLNSLESQLAIKRMSVKSLQARLEDEQYLLKIGGGTQEQVKQAELNLKIAQQELAQLERDIASERELLKADEQELGFTMAMQGRNIEELQRKMEQAEVRATHRGVVTWVKNEVGSSVNAGDVIVRLADLSSFKIKAAVSDAYAEQLQAGGEATVRVNEVDLKGTIAAIEPTVTNGTVTFFVALDENAHKLLRPNLRVEVYVTTATKPNTLRIKNGPYFNSASNNSRLFVVRGDELIQIPASTGASNADYVEVEGDVQPGDEIVISSLQDYEHLKKIQLK</sequence>
<dbReference type="Proteomes" id="UP001597641">
    <property type="component" value="Unassembled WGS sequence"/>
</dbReference>
<evidence type="ECO:0000256" key="2">
    <source>
        <dbReference type="ARBA" id="ARBA00023054"/>
    </source>
</evidence>
<comment type="caution">
    <text evidence="5">The sequence shown here is derived from an EMBL/GenBank/DDBJ whole genome shotgun (WGS) entry which is preliminary data.</text>
</comment>
<keyword evidence="4" id="KW-1133">Transmembrane helix</keyword>
<feature type="coiled-coil region" evidence="3">
    <location>
        <begin position="138"/>
        <end position="235"/>
    </location>
</feature>
<dbReference type="PANTHER" id="PTHR32347:SF14">
    <property type="entry name" value="EFFLUX SYSTEM COMPONENT YKNX-RELATED"/>
    <property type="match status" value="1"/>
</dbReference>
<dbReference type="Gene3D" id="2.40.50.100">
    <property type="match status" value="1"/>
</dbReference>
<dbReference type="Gene3D" id="2.40.30.170">
    <property type="match status" value="1"/>
</dbReference>
<name>A0ABW6BWC8_9BACT</name>
<keyword evidence="4" id="KW-0472">Membrane</keyword>
<dbReference type="RefSeq" id="WP_377485772.1">
    <property type="nucleotide sequence ID" value="NZ_JBHUOX010000010.1"/>
</dbReference>
<dbReference type="Gene3D" id="2.40.420.20">
    <property type="match status" value="1"/>
</dbReference>
<keyword evidence="6" id="KW-1185">Reference proteome</keyword>
<evidence type="ECO:0000256" key="1">
    <source>
        <dbReference type="ARBA" id="ARBA00004196"/>
    </source>
</evidence>